<dbReference type="PROSITE" id="PS01336">
    <property type="entry name" value="ADOMETDC"/>
    <property type="match status" value="1"/>
</dbReference>
<keyword evidence="10" id="KW-0865">Zymogen</keyword>
<gene>
    <name evidence="19" type="ORF">KUCA_T00003238001</name>
</gene>
<dbReference type="Gene3D" id="3.60.90.10">
    <property type="entry name" value="S-adenosylmethionine decarboxylase"/>
    <property type="match status" value="1"/>
</dbReference>
<evidence type="ECO:0000313" key="20">
    <source>
        <dbReference type="Proteomes" id="UP000019384"/>
    </source>
</evidence>
<evidence type="ECO:0000256" key="15">
    <source>
        <dbReference type="PIRSR" id="PIRSR001355-2"/>
    </source>
</evidence>
<evidence type="ECO:0000256" key="8">
    <source>
        <dbReference type="ARBA" id="ARBA00023066"/>
    </source>
</evidence>
<dbReference type="InterPro" id="IPR016067">
    <property type="entry name" value="S-AdoMet_deCO2ase_core"/>
</dbReference>
<keyword evidence="12" id="KW-0704">Schiff base</keyword>
<dbReference type="EC" id="4.1.1.50" evidence="4"/>
<dbReference type="PANTHER" id="PTHR11570:SF0">
    <property type="entry name" value="S-ADENOSYLMETHIONINE DECARBOXYLASE PROENZYME"/>
    <property type="match status" value="1"/>
</dbReference>
<keyword evidence="5" id="KW-0949">S-adenosyl-L-methionine</keyword>
<evidence type="ECO:0000256" key="17">
    <source>
        <dbReference type="PIRSR" id="PIRSR001355-4"/>
    </source>
</evidence>
<comment type="similarity">
    <text evidence="3">Belongs to the eukaryotic AdoMetDC family.</text>
</comment>
<sequence length="410" mass="46438">MAPTATFPNGFTCEPDYVNHDLSVSLDSSNAFEGPEKLLEIWFAPDAQSLPCGSSANGLRSVPLAEVENLLDLVNCKVLSKISTDEMDAYVLSESSLFVYPHKIVLKTCGTTTTLLCLAKLLELANEYISWPGDFKSIHRIFYSRRCFMFPSRQNEIHQSWDNELAFLNKFFHKKSSKAYIVGDMSHDHWYLYLNGTEEGMAANPGSSYLLSPVNSINSAEAACLKSGDCDETFELLMTELDQKQCENFVMANHLNEFPTMDPAHEDYGHLLGQKTMAKTKLDRLFGNAEAKHDAFAFTPCGFSSNSIVDEKYYYTFHVTPEDGWSYASFETNVPGRNKLKLMNSVLDVFKPGKFCLVFFREDEQNAVKGKVSDFDLLKNCKIAGYNRVDKIAYDLKLNYRCLYSYFERA</sequence>
<evidence type="ECO:0000256" key="16">
    <source>
        <dbReference type="PIRSR" id="PIRSR001355-3"/>
    </source>
</evidence>
<keyword evidence="13" id="KW-0670">Pyruvate</keyword>
<dbReference type="SUPFAM" id="SSF56276">
    <property type="entry name" value="S-adenosylmethionine decarboxylase"/>
    <property type="match status" value="1"/>
</dbReference>
<feature type="active site" description="Proton donor; for catalytic activity" evidence="14">
    <location>
        <position position="109"/>
    </location>
</feature>
<evidence type="ECO:0000256" key="1">
    <source>
        <dbReference type="ARBA" id="ARBA00001928"/>
    </source>
</evidence>
<dbReference type="GO" id="GO:0006597">
    <property type="term" value="P:spermine biosynthetic process"/>
    <property type="evidence" value="ECO:0007669"/>
    <property type="project" value="EnsemblFungi"/>
</dbReference>
<evidence type="ECO:0000256" key="3">
    <source>
        <dbReference type="ARBA" id="ARBA00008466"/>
    </source>
</evidence>
<name>W6MWD6_9ASCO</name>
<comment type="pathway">
    <text evidence="2">Amine and polyamine biosynthesis; S-adenosylmethioninamine biosynthesis; S-adenosylmethioninamine from S-adenosyl-L-methionine: step 1/1.</text>
</comment>
<feature type="chain" id="PRO_5042322663" description="S-adenosylmethionine decarboxylase beta chain" evidence="18">
    <location>
        <begin position="1"/>
        <end position="94"/>
    </location>
</feature>
<evidence type="ECO:0000256" key="13">
    <source>
        <dbReference type="ARBA" id="ARBA00023317"/>
    </source>
</evidence>
<keyword evidence="8" id="KW-0745">Spermidine biosynthesis</keyword>
<dbReference type="InterPro" id="IPR018166">
    <property type="entry name" value="S-AdoMet_deCO2ase_CS"/>
</dbReference>
<evidence type="ECO:0000256" key="12">
    <source>
        <dbReference type="ARBA" id="ARBA00023270"/>
    </source>
</evidence>
<feature type="active site" description="Proton acceptor; for processing activity" evidence="14">
    <location>
        <position position="318"/>
    </location>
</feature>
<dbReference type="STRING" id="1382522.W6MWD6"/>
<evidence type="ECO:0000256" key="2">
    <source>
        <dbReference type="ARBA" id="ARBA00004911"/>
    </source>
</evidence>
<dbReference type="NCBIfam" id="TIGR00535">
    <property type="entry name" value="SAM_DCase"/>
    <property type="match status" value="1"/>
</dbReference>
<accession>W6MWD6</accession>
<feature type="active site" description="Schiff-base intermediate with substrate; via pyruvic acid" evidence="14">
    <location>
        <position position="95"/>
    </location>
</feature>
<keyword evidence="20" id="KW-1185">Reference proteome</keyword>
<evidence type="ECO:0000256" key="5">
    <source>
        <dbReference type="ARBA" id="ARBA00022691"/>
    </source>
</evidence>
<feature type="modified residue" description="Pyruvic acid (Ser); by autocatalysis" evidence="16">
    <location>
        <position position="95"/>
    </location>
</feature>
<comment type="cofactor">
    <cofactor evidence="1">
        <name>pyruvate</name>
        <dbReference type="ChEBI" id="CHEBI:15361"/>
    </cofactor>
</comment>
<dbReference type="OrthoDB" id="1068353at2759"/>
<dbReference type="PIRSF" id="PIRSF001355">
    <property type="entry name" value="S-AdenosylMet_decarboxylase"/>
    <property type="match status" value="1"/>
</dbReference>
<feature type="binding site" evidence="15">
    <location>
        <position position="298"/>
    </location>
    <ligand>
        <name>substrate</name>
    </ligand>
</feature>
<evidence type="ECO:0000256" key="6">
    <source>
        <dbReference type="ARBA" id="ARBA00022793"/>
    </source>
</evidence>
<feature type="binding site" evidence="15">
    <location>
        <position position="322"/>
    </location>
    <ligand>
        <name>substrate</name>
    </ligand>
</feature>
<dbReference type="GO" id="GO:0015940">
    <property type="term" value="P:pantothenate biosynthetic process"/>
    <property type="evidence" value="ECO:0007669"/>
    <property type="project" value="EnsemblFungi"/>
</dbReference>
<evidence type="ECO:0000256" key="14">
    <source>
        <dbReference type="PIRSR" id="PIRSR001355-1"/>
    </source>
</evidence>
<evidence type="ECO:0000256" key="18">
    <source>
        <dbReference type="PIRSR" id="PIRSR001355-5"/>
    </source>
</evidence>
<dbReference type="RefSeq" id="XP_022459256.1">
    <property type="nucleotide sequence ID" value="XM_022601633.1"/>
</dbReference>
<dbReference type="UniPathway" id="UPA00331">
    <property type="reaction ID" value="UER00451"/>
</dbReference>
<keyword evidence="6" id="KW-0210">Decarboxylase</keyword>
<dbReference type="InterPro" id="IPR001985">
    <property type="entry name" value="S-AdoMet_decarboxylase_euk"/>
</dbReference>
<dbReference type="EMBL" id="HG793128">
    <property type="protein sequence ID" value="CDK27260.1"/>
    <property type="molecule type" value="Genomic_DNA"/>
</dbReference>
<feature type="chain" id="PRO_5042322664" description="S-adenosylmethionine decarboxylase alpha chain" evidence="18">
    <location>
        <begin position="95"/>
        <end position="410"/>
    </location>
</feature>
<keyword evidence="7 17" id="KW-0068">Autocatalytic cleavage</keyword>
<feature type="site" description="Cleavage (non-hydrolytic); by autolysis" evidence="17">
    <location>
        <begin position="94"/>
        <end position="95"/>
    </location>
</feature>
<organism evidence="19 20">
    <name type="scientific">Kuraishia capsulata CBS 1993</name>
    <dbReference type="NCBI Taxonomy" id="1382522"/>
    <lineage>
        <taxon>Eukaryota</taxon>
        <taxon>Fungi</taxon>
        <taxon>Dikarya</taxon>
        <taxon>Ascomycota</taxon>
        <taxon>Saccharomycotina</taxon>
        <taxon>Pichiomycetes</taxon>
        <taxon>Pichiales</taxon>
        <taxon>Pichiaceae</taxon>
        <taxon>Kuraishia</taxon>
    </lineage>
</organism>
<dbReference type="Proteomes" id="UP000019384">
    <property type="component" value="Unassembled WGS sequence"/>
</dbReference>
<dbReference type="GO" id="GO:0004014">
    <property type="term" value="F:adenosylmethionine decarboxylase activity"/>
    <property type="evidence" value="ECO:0007669"/>
    <property type="project" value="UniProtKB-EC"/>
</dbReference>
<feature type="active site" description="Proton acceptor; for processing activity" evidence="14">
    <location>
        <position position="304"/>
    </location>
</feature>
<evidence type="ECO:0000256" key="9">
    <source>
        <dbReference type="ARBA" id="ARBA00023115"/>
    </source>
</evidence>
<dbReference type="GeneID" id="34520644"/>
<feature type="binding site" evidence="15">
    <location>
        <position position="94"/>
    </location>
    <ligand>
        <name>substrate</name>
    </ligand>
</feature>
<evidence type="ECO:0000313" key="19">
    <source>
        <dbReference type="EMBL" id="CDK27260.1"/>
    </source>
</evidence>
<evidence type="ECO:0000256" key="11">
    <source>
        <dbReference type="ARBA" id="ARBA00023239"/>
    </source>
</evidence>
<dbReference type="Pfam" id="PF01536">
    <property type="entry name" value="SAM_decarbox"/>
    <property type="match status" value="1"/>
</dbReference>
<keyword evidence="11" id="KW-0456">Lyase</keyword>
<feature type="binding site" evidence="15">
    <location>
        <position position="32"/>
    </location>
    <ligand>
        <name>substrate</name>
    </ligand>
</feature>
<dbReference type="GO" id="GO:0008295">
    <property type="term" value="P:spermidine biosynthetic process"/>
    <property type="evidence" value="ECO:0007669"/>
    <property type="project" value="UniProtKB-KW"/>
</dbReference>
<dbReference type="PANTHER" id="PTHR11570">
    <property type="entry name" value="S-ADENOSYLMETHIONINE DECARBOXYLASE"/>
    <property type="match status" value="1"/>
</dbReference>
<proteinExistence type="inferred from homology"/>
<evidence type="ECO:0000256" key="10">
    <source>
        <dbReference type="ARBA" id="ARBA00023145"/>
    </source>
</evidence>
<reference evidence="19" key="1">
    <citation type="submission" date="2013-12" db="EMBL/GenBank/DDBJ databases">
        <authorList>
            <person name="Genoscope - CEA"/>
        </authorList>
    </citation>
    <scope>NUCLEOTIDE SEQUENCE</scope>
    <source>
        <strain evidence="19">CBS 1993</strain>
    </source>
</reference>
<keyword evidence="9" id="KW-0620">Polyamine biosynthesis</keyword>
<reference evidence="19" key="2">
    <citation type="submission" date="2014-02" db="EMBL/GenBank/DDBJ databases">
        <title>Complete DNA sequence of /Kuraishia capsulata/ illustrates novel genomic features among budding yeasts (/Saccharomycotina/).</title>
        <authorList>
            <person name="Morales L."/>
            <person name="Noel B."/>
            <person name="Porcel B."/>
            <person name="Marcet-Houben M."/>
            <person name="Hullo M-F."/>
            <person name="Sacerdot C."/>
            <person name="Tekaia F."/>
            <person name="Leh-Louis V."/>
            <person name="Despons L."/>
            <person name="Khanna V."/>
            <person name="Aury J-M."/>
            <person name="Barbe V."/>
            <person name="Couloux A."/>
            <person name="Labadie K."/>
            <person name="Pelletier E."/>
            <person name="Souciet J-L."/>
            <person name="Boekhout T."/>
            <person name="Gabaldon T."/>
            <person name="Wincker P."/>
            <person name="Dujon B."/>
        </authorList>
    </citation>
    <scope>NUCLEOTIDE SEQUENCE</scope>
    <source>
        <strain evidence="19">CBS 1993</strain>
    </source>
</reference>
<dbReference type="GO" id="GO:0005829">
    <property type="term" value="C:cytosol"/>
    <property type="evidence" value="ECO:0007669"/>
    <property type="project" value="TreeGrafter"/>
</dbReference>
<dbReference type="AlphaFoldDB" id="W6MWD6"/>
<evidence type="ECO:0000256" key="4">
    <source>
        <dbReference type="ARBA" id="ARBA00012357"/>
    </source>
</evidence>
<dbReference type="InterPro" id="IPR048283">
    <property type="entry name" value="AdoMetDC-like"/>
</dbReference>
<dbReference type="HOGENOM" id="CLU_023050_0_0_1"/>
<evidence type="ECO:0000256" key="7">
    <source>
        <dbReference type="ARBA" id="ARBA00022813"/>
    </source>
</evidence>
<protein>
    <recommendedName>
        <fullName evidence="4">adenosylmethionine decarboxylase</fullName>
        <ecNumber evidence="4">4.1.1.50</ecNumber>
    </recommendedName>
</protein>